<dbReference type="InterPro" id="IPR001461">
    <property type="entry name" value="Aspartic_peptidase_A1"/>
</dbReference>
<name>C5LJD8_PERM5</name>
<dbReference type="GeneID" id="9051913"/>
<dbReference type="CDD" id="cd05471">
    <property type="entry name" value="pepsin_like"/>
    <property type="match status" value="1"/>
</dbReference>
<dbReference type="SUPFAM" id="SSF50630">
    <property type="entry name" value="Acid proteases"/>
    <property type="match status" value="1"/>
</dbReference>
<dbReference type="PANTHER" id="PTHR47966">
    <property type="entry name" value="BETA-SITE APP-CLEAVING ENZYME, ISOFORM A-RELATED"/>
    <property type="match status" value="1"/>
</dbReference>
<dbReference type="PANTHER" id="PTHR47966:SF51">
    <property type="entry name" value="BETA-SITE APP-CLEAVING ENZYME, ISOFORM A-RELATED"/>
    <property type="match status" value="1"/>
</dbReference>
<gene>
    <name evidence="6" type="ORF">Pmar_PMAR009127</name>
</gene>
<dbReference type="GO" id="GO:0004190">
    <property type="term" value="F:aspartic-type endopeptidase activity"/>
    <property type="evidence" value="ECO:0007669"/>
    <property type="project" value="UniProtKB-KW"/>
</dbReference>
<evidence type="ECO:0000313" key="6">
    <source>
        <dbReference type="EMBL" id="EER03155.1"/>
    </source>
</evidence>
<dbReference type="EMBL" id="GG682437">
    <property type="protein sequence ID" value="EER03155.1"/>
    <property type="molecule type" value="Genomic_DNA"/>
</dbReference>
<feature type="domain" description="Peptidase A1" evidence="5">
    <location>
        <begin position="19"/>
        <end position="344"/>
    </location>
</feature>
<dbReference type="RefSeq" id="XP_002771339.1">
    <property type="nucleotide sequence ID" value="XM_002771293.1"/>
</dbReference>
<evidence type="ECO:0000313" key="7">
    <source>
        <dbReference type="Proteomes" id="UP000007800"/>
    </source>
</evidence>
<evidence type="ECO:0000259" key="5">
    <source>
        <dbReference type="PROSITE" id="PS51767"/>
    </source>
</evidence>
<dbReference type="PROSITE" id="PS51767">
    <property type="entry name" value="PEPTIDASE_A1"/>
    <property type="match status" value="1"/>
</dbReference>
<dbReference type="InterPro" id="IPR034164">
    <property type="entry name" value="Pepsin-like_dom"/>
</dbReference>
<keyword evidence="2" id="KW-0645">Protease</keyword>
<dbReference type="OrthoDB" id="446656at2759"/>
<evidence type="ECO:0000256" key="4">
    <source>
        <dbReference type="ARBA" id="ARBA00022801"/>
    </source>
</evidence>
<dbReference type="GO" id="GO:0006508">
    <property type="term" value="P:proteolysis"/>
    <property type="evidence" value="ECO:0007669"/>
    <property type="project" value="UniProtKB-KW"/>
</dbReference>
<dbReference type="OMA" id="RETFFIW"/>
<proteinExistence type="inferred from homology"/>
<dbReference type="Proteomes" id="UP000007800">
    <property type="component" value="Unassembled WGS sequence"/>
</dbReference>
<reference evidence="6 7" key="1">
    <citation type="submission" date="2008-07" db="EMBL/GenBank/DDBJ databases">
        <authorList>
            <person name="El-Sayed N."/>
            <person name="Caler E."/>
            <person name="Inman J."/>
            <person name="Amedeo P."/>
            <person name="Hass B."/>
            <person name="Wortman J."/>
        </authorList>
    </citation>
    <scope>NUCLEOTIDE SEQUENCE [LARGE SCALE GENOMIC DNA]</scope>
    <source>
        <strain evidence="7">ATCC 50983 / TXsc</strain>
    </source>
</reference>
<dbReference type="Gene3D" id="2.40.70.10">
    <property type="entry name" value="Acid Proteases"/>
    <property type="match status" value="2"/>
</dbReference>
<dbReference type="InterPro" id="IPR021109">
    <property type="entry name" value="Peptidase_aspartic_dom_sf"/>
</dbReference>
<comment type="similarity">
    <text evidence="1">Belongs to the peptidase A1 family.</text>
</comment>
<dbReference type="InParanoid" id="C5LJD8"/>
<protein>
    <submittedName>
        <fullName evidence="6">Gastricsin, putative</fullName>
    </submittedName>
</protein>
<dbReference type="AlphaFoldDB" id="C5LJD8"/>
<accession>C5LJD8</accession>
<dbReference type="InterPro" id="IPR033121">
    <property type="entry name" value="PEPTIDASE_A1"/>
</dbReference>
<keyword evidence="7" id="KW-1185">Reference proteome</keyword>
<evidence type="ECO:0000256" key="1">
    <source>
        <dbReference type="ARBA" id="ARBA00007447"/>
    </source>
</evidence>
<evidence type="ECO:0000256" key="2">
    <source>
        <dbReference type="ARBA" id="ARBA00022670"/>
    </source>
</evidence>
<keyword evidence="4" id="KW-0378">Hydrolase</keyword>
<evidence type="ECO:0000256" key="3">
    <source>
        <dbReference type="ARBA" id="ARBA00022750"/>
    </source>
</evidence>
<sequence length="347" mass="38536">MRVPISFEKATKEADVYFLVGKVTFGSQNVYGLIDTGAPETFFLWKRWYEKGHPGRCKDIIFGCYECSPEPCSEGELDTLQFADGSEVSIFEETATAHFGQAGSATITFGLVANYKYVPDVPVPHASFGLAPPDDPESPYVPIIDQLLSQKLIESSIFSIYLRHDGTNKRGELLLGGSDPSIYRGPLVYVSVIQPRFVRVTGFSLGGQTYPVMVVNDFGDLDTGAEFIFIPIRRYALPTLIKDLEARSSSKVTITQEGSKLIVNCNQRQNLPSVNFLLKGVDGSNVEVKIPPDAYVDIRTDAKKQTFCRILLEVSDDDVWGIGHPSVMGRYFLYDWKNSKIGISELK</sequence>
<dbReference type="Pfam" id="PF00026">
    <property type="entry name" value="Asp"/>
    <property type="match status" value="1"/>
</dbReference>
<organism evidence="7">
    <name type="scientific">Perkinsus marinus (strain ATCC 50983 / TXsc)</name>
    <dbReference type="NCBI Taxonomy" id="423536"/>
    <lineage>
        <taxon>Eukaryota</taxon>
        <taxon>Sar</taxon>
        <taxon>Alveolata</taxon>
        <taxon>Perkinsozoa</taxon>
        <taxon>Perkinsea</taxon>
        <taxon>Perkinsida</taxon>
        <taxon>Perkinsidae</taxon>
        <taxon>Perkinsus</taxon>
    </lineage>
</organism>
<keyword evidence="3" id="KW-0064">Aspartyl protease</keyword>